<dbReference type="SUPFAM" id="SSF46894">
    <property type="entry name" value="C-terminal effector domain of the bipartite response regulators"/>
    <property type="match status" value="1"/>
</dbReference>
<organism evidence="6 7">
    <name type="scientific">Luteimonas terrae</name>
    <dbReference type="NCBI Taxonomy" id="1530191"/>
    <lineage>
        <taxon>Bacteria</taxon>
        <taxon>Pseudomonadati</taxon>
        <taxon>Pseudomonadota</taxon>
        <taxon>Gammaproteobacteria</taxon>
        <taxon>Lysobacterales</taxon>
        <taxon>Lysobacteraceae</taxon>
        <taxon>Luteimonas</taxon>
    </lineage>
</organism>
<dbReference type="InterPro" id="IPR011006">
    <property type="entry name" value="CheY-like_superfamily"/>
</dbReference>
<dbReference type="PROSITE" id="PS50043">
    <property type="entry name" value="HTH_LUXR_2"/>
    <property type="match status" value="1"/>
</dbReference>
<dbReference type="Pfam" id="PF00196">
    <property type="entry name" value="GerE"/>
    <property type="match status" value="1"/>
</dbReference>
<dbReference type="Proteomes" id="UP001256588">
    <property type="component" value="Unassembled WGS sequence"/>
</dbReference>
<evidence type="ECO:0000256" key="1">
    <source>
        <dbReference type="ARBA" id="ARBA00022553"/>
    </source>
</evidence>
<feature type="modified residue" description="4-aspartylphosphate" evidence="3">
    <location>
        <position position="74"/>
    </location>
</feature>
<evidence type="ECO:0000259" key="4">
    <source>
        <dbReference type="PROSITE" id="PS50043"/>
    </source>
</evidence>
<accession>A0ABU1XTY7</accession>
<comment type="caution">
    <text evidence="6">The sequence shown here is derived from an EMBL/GenBank/DDBJ whole genome shotgun (WGS) entry which is preliminary data.</text>
</comment>
<dbReference type="PROSITE" id="PS50110">
    <property type="entry name" value="RESPONSE_REGULATORY"/>
    <property type="match status" value="1"/>
</dbReference>
<dbReference type="Pfam" id="PF00072">
    <property type="entry name" value="Response_reg"/>
    <property type="match status" value="1"/>
</dbReference>
<evidence type="ECO:0000313" key="7">
    <source>
        <dbReference type="Proteomes" id="UP001256588"/>
    </source>
</evidence>
<proteinExistence type="predicted"/>
<evidence type="ECO:0000313" key="6">
    <source>
        <dbReference type="EMBL" id="MDR7192224.1"/>
    </source>
</evidence>
<evidence type="ECO:0000256" key="2">
    <source>
        <dbReference type="ARBA" id="ARBA00023125"/>
    </source>
</evidence>
<keyword evidence="1 3" id="KW-0597">Phosphoprotein</keyword>
<dbReference type="InterPro" id="IPR058245">
    <property type="entry name" value="NreC/VraR/RcsB-like_REC"/>
</dbReference>
<feature type="domain" description="Response regulatory" evidence="5">
    <location>
        <begin position="21"/>
        <end position="144"/>
    </location>
</feature>
<dbReference type="SMART" id="SM00421">
    <property type="entry name" value="HTH_LUXR"/>
    <property type="match status" value="1"/>
</dbReference>
<gene>
    <name evidence="6" type="ORF">J2W68_000932</name>
</gene>
<name>A0ABU1XTY7_9GAMM</name>
<keyword evidence="7" id="KW-1185">Reference proteome</keyword>
<dbReference type="PRINTS" id="PR00038">
    <property type="entry name" value="HTHLUXR"/>
</dbReference>
<dbReference type="SUPFAM" id="SSF52172">
    <property type="entry name" value="CheY-like"/>
    <property type="match status" value="1"/>
</dbReference>
<dbReference type="InterPro" id="IPR016032">
    <property type="entry name" value="Sig_transdc_resp-reg_C-effctor"/>
</dbReference>
<dbReference type="SMART" id="SM00448">
    <property type="entry name" value="REC"/>
    <property type="match status" value="1"/>
</dbReference>
<dbReference type="InterPro" id="IPR001789">
    <property type="entry name" value="Sig_transdc_resp-reg_receiver"/>
</dbReference>
<protein>
    <submittedName>
        <fullName evidence="6">Two-component system capsular synthesis response regulator RcsB</fullName>
    </submittedName>
</protein>
<reference evidence="6 7" key="1">
    <citation type="submission" date="2023-07" db="EMBL/GenBank/DDBJ databases">
        <title>Sorghum-associated microbial communities from plants grown in Nebraska, USA.</title>
        <authorList>
            <person name="Schachtman D."/>
        </authorList>
    </citation>
    <scope>NUCLEOTIDE SEQUENCE [LARGE SCALE GENOMIC DNA]</scope>
    <source>
        <strain evidence="6 7">4099</strain>
    </source>
</reference>
<dbReference type="InterPro" id="IPR000792">
    <property type="entry name" value="Tscrpt_reg_LuxR_C"/>
</dbReference>
<keyword evidence="2" id="KW-0238">DNA-binding</keyword>
<dbReference type="PANTHER" id="PTHR43214">
    <property type="entry name" value="TWO-COMPONENT RESPONSE REGULATOR"/>
    <property type="match status" value="1"/>
</dbReference>
<evidence type="ECO:0000256" key="3">
    <source>
        <dbReference type="PROSITE-ProRule" id="PRU00169"/>
    </source>
</evidence>
<dbReference type="InterPro" id="IPR039420">
    <property type="entry name" value="WalR-like"/>
</dbReference>
<dbReference type="EMBL" id="JAVDWO010000003">
    <property type="protein sequence ID" value="MDR7192224.1"/>
    <property type="molecule type" value="Genomic_DNA"/>
</dbReference>
<sequence>MPADEASGLITQGGMMDGLLRIFIADDHPFTLAGVRAEIERAGEALEVAGEASNGAALLTLLEESRPGDLLVTDFSMRGPQLRDCDGLPLLLTLRRQFPSLPIIVLTDLDNPAMLRAVVDAGARGLVDKASARDELLTAIQRVASGRIHFCRAMRTMLDHAGALDGPQVHMSPHEAEVVRLFVTGLSVSEIAARLSRSVKTISRQKNDAMHKLGLDNNCQLYAYARDHGLTP</sequence>
<dbReference type="CDD" id="cd06170">
    <property type="entry name" value="LuxR_C_like"/>
    <property type="match status" value="1"/>
</dbReference>
<dbReference type="CDD" id="cd17535">
    <property type="entry name" value="REC_NarL-like"/>
    <property type="match status" value="1"/>
</dbReference>
<evidence type="ECO:0000259" key="5">
    <source>
        <dbReference type="PROSITE" id="PS50110"/>
    </source>
</evidence>
<dbReference type="Gene3D" id="3.40.50.2300">
    <property type="match status" value="1"/>
</dbReference>
<dbReference type="PANTHER" id="PTHR43214:SF17">
    <property type="entry name" value="TRANSCRIPTIONAL REGULATORY PROTEIN RCSB"/>
    <property type="match status" value="1"/>
</dbReference>
<feature type="domain" description="HTH luxR-type" evidence="4">
    <location>
        <begin position="164"/>
        <end position="229"/>
    </location>
</feature>